<feature type="domain" description="PDZ" evidence="7">
    <location>
        <begin position="81"/>
        <end position="150"/>
    </location>
</feature>
<dbReference type="AlphaFoldDB" id="A0A4D7JFM0"/>
<dbReference type="GO" id="GO:0030288">
    <property type="term" value="C:outer membrane-bounded periplasmic space"/>
    <property type="evidence" value="ECO:0007669"/>
    <property type="project" value="TreeGrafter"/>
</dbReference>
<dbReference type="GO" id="GO:0004175">
    <property type="term" value="F:endopeptidase activity"/>
    <property type="evidence" value="ECO:0007669"/>
    <property type="project" value="TreeGrafter"/>
</dbReference>
<sequence length="550" mass="61839">MKKKIKYFLLSCLVISIGFFSFTPTNTYFEIQKNLDIFATLYKELNTYYVDEVTPGTTIKVGIDAMLSSLDPYTNYIPEEAIEEYRTQTTGQYGGIGAIVGNRDGKSIIVMPFENSPAKEAGLKAGDVITKVNGISIDNKKQDQVSTLLKGEIGKMITLTVERYGSDKPIEIEVERQRITVENVPYFGMVDNSVGYVKLTDFTEGAGREVRVAVESLLEKGAESIILDLRGNPGGLLNEAVNTASVFIPKFSEVVTTKGRIEEWNQTYKTLDMPVDTDMPVAVLTDNMSASASEIVAGVIQDYDRGLLVGNRTFGKGLVQTTRRLSYNGQLKITTAKYYIPSGRCIQAIDYSHRNSDGTPGTIPDSLRQAFKTANGRIVFDGKGIKPDLLVEEEVYAPITKSLLLKSLIFDYATEYVYNNPEPKDPTTFKMSDNEYKEFSNWLKNKDYDYTTEVEKTIEQLEVNAEKEKYYKAINDELKNLKKLVLHNKEADLQTFKPQIKELLEKEIISRSYYQKGAIEAEFDNDPQVIAAVNMLKDKESYNRILSGKK</sequence>
<dbReference type="PANTHER" id="PTHR32060:SF30">
    <property type="entry name" value="CARBOXY-TERMINAL PROCESSING PROTEASE CTPA"/>
    <property type="match status" value="1"/>
</dbReference>
<keyword evidence="4 5" id="KW-0720">Serine protease</keyword>
<evidence type="ECO:0000313" key="9">
    <source>
        <dbReference type="Proteomes" id="UP000298616"/>
    </source>
</evidence>
<dbReference type="SMART" id="SM00245">
    <property type="entry name" value="TSPc"/>
    <property type="match status" value="1"/>
</dbReference>
<feature type="signal peptide" evidence="6">
    <location>
        <begin position="1"/>
        <end position="27"/>
    </location>
</feature>
<dbReference type="Proteomes" id="UP000298616">
    <property type="component" value="Chromosome"/>
</dbReference>
<proteinExistence type="inferred from homology"/>
<reference evidence="8 9" key="1">
    <citation type="submission" date="2018-04" db="EMBL/GenBank/DDBJ databases">
        <title>Complete genome uncultured novel isolate.</title>
        <authorList>
            <person name="Merlino G."/>
        </authorList>
    </citation>
    <scope>NUCLEOTIDE SEQUENCE [LARGE SCALE GENOMIC DNA]</scope>
    <source>
        <strain evidence="9">R1DC9</strain>
    </source>
</reference>
<evidence type="ECO:0000259" key="7">
    <source>
        <dbReference type="PROSITE" id="PS50106"/>
    </source>
</evidence>
<evidence type="ECO:0000256" key="6">
    <source>
        <dbReference type="SAM" id="SignalP"/>
    </source>
</evidence>
<dbReference type="SUPFAM" id="SSF52096">
    <property type="entry name" value="ClpP/crotonase"/>
    <property type="match status" value="1"/>
</dbReference>
<gene>
    <name evidence="8" type="ORF">DCC35_03620</name>
</gene>
<keyword evidence="6" id="KW-0732">Signal</keyword>
<dbReference type="GO" id="GO:0006508">
    <property type="term" value="P:proteolysis"/>
    <property type="evidence" value="ECO:0007669"/>
    <property type="project" value="UniProtKB-KW"/>
</dbReference>
<dbReference type="NCBIfam" id="TIGR00225">
    <property type="entry name" value="prc"/>
    <property type="match status" value="1"/>
</dbReference>
<dbReference type="PROSITE" id="PS50106">
    <property type="entry name" value="PDZ"/>
    <property type="match status" value="1"/>
</dbReference>
<dbReference type="Gene3D" id="3.90.226.10">
    <property type="entry name" value="2-enoyl-CoA Hydratase, Chain A, domain 1"/>
    <property type="match status" value="1"/>
</dbReference>
<keyword evidence="3 5" id="KW-0378">Hydrolase</keyword>
<dbReference type="InterPro" id="IPR004447">
    <property type="entry name" value="Peptidase_S41A"/>
</dbReference>
<keyword evidence="2 5" id="KW-0645">Protease</keyword>
<dbReference type="EMBL" id="CP028923">
    <property type="protein sequence ID" value="QCK13913.1"/>
    <property type="molecule type" value="Genomic_DNA"/>
</dbReference>
<dbReference type="InterPro" id="IPR036034">
    <property type="entry name" value="PDZ_sf"/>
</dbReference>
<dbReference type="Pfam" id="PF03572">
    <property type="entry name" value="Peptidase_S41"/>
    <property type="match status" value="1"/>
</dbReference>
<evidence type="ECO:0000313" key="8">
    <source>
        <dbReference type="EMBL" id="QCK13913.1"/>
    </source>
</evidence>
<feature type="chain" id="PRO_5020709490" evidence="6">
    <location>
        <begin position="28"/>
        <end position="550"/>
    </location>
</feature>
<dbReference type="InterPro" id="IPR001478">
    <property type="entry name" value="PDZ"/>
</dbReference>
<dbReference type="Pfam" id="PF13180">
    <property type="entry name" value="PDZ_2"/>
    <property type="match status" value="1"/>
</dbReference>
<dbReference type="GO" id="GO:0007165">
    <property type="term" value="P:signal transduction"/>
    <property type="evidence" value="ECO:0007669"/>
    <property type="project" value="TreeGrafter"/>
</dbReference>
<comment type="similarity">
    <text evidence="1 5">Belongs to the peptidase S41A family.</text>
</comment>
<dbReference type="Gene3D" id="3.30.750.44">
    <property type="match status" value="1"/>
</dbReference>
<dbReference type="InterPro" id="IPR029045">
    <property type="entry name" value="ClpP/crotonase-like_dom_sf"/>
</dbReference>
<dbReference type="SMART" id="SM00228">
    <property type="entry name" value="PDZ"/>
    <property type="match status" value="1"/>
</dbReference>
<evidence type="ECO:0000256" key="5">
    <source>
        <dbReference type="RuleBase" id="RU004404"/>
    </source>
</evidence>
<evidence type="ECO:0000256" key="3">
    <source>
        <dbReference type="ARBA" id="ARBA00022801"/>
    </source>
</evidence>
<accession>A0A4D7JFM0</accession>
<name>A0A4D7JFM0_9BACT</name>
<evidence type="ECO:0000256" key="1">
    <source>
        <dbReference type="ARBA" id="ARBA00009179"/>
    </source>
</evidence>
<protein>
    <submittedName>
        <fullName evidence="8">Peptidase S41</fullName>
    </submittedName>
</protein>
<dbReference type="Gene3D" id="2.30.42.10">
    <property type="match status" value="1"/>
</dbReference>
<dbReference type="OrthoDB" id="9812068at2"/>
<dbReference type="GO" id="GO:0008236">
    <property type="term" value="F:serine-type peptidase activity"/>
    <property type="evidence" value="ECO:0007669"/>
    <property type="project" value="UniProtKB-KW"/>
</dbReference>
<keyword evidence="9" id="KW-1185">Reference proteome</keyword>
<dbReference type="CDD" id="cd07560">
    <property type="entry name" value="Peptidase_S41_CPP"/>
    <property type="match status" value="1"/>
</dbReference>
<organism evidence="8 9">
    <name type="scientific">Mangrovivirga cuniculi</name>
    <dbReference type="NCBI Taxonomy" id="2715131"/>
    <lineage>
        <taxon>Bacteria</taxon>
        <taxon>Pseudomonadati</taxon>
        <taxon>Bacteroidota</taxon>
        <taxon>Cytophagia</taxon>
        <taxon>Cytophagales</taxon>
        <taxon>Mangrovivirgaceae</taxon>
        <taxon>Mangrovivirga</taxon>
    </lineage>
</organism>
<dbReference type="KEGG" id="fpf:DCC35_03620"/>
<dbReference type="PANTHER" id="PTHR32060">
    <property type="entry name" value="TAIL-SPECIFIC PROTEASE"/>
    <property type="match status" value="1"/>
</dbReference>
<dbReference type="RefSeq" id="WP_137089504.1">
    <property type="nucleotide sequence ID" value="NZ_CP028923.1"/>
</dbReference>
<evidence type="ECO:0000256" key="4">
    <source>
        <dbReference type="ARBA" id="ARBA00022825"/>
    </source>
</evidence>
<dbReference type="SUPFAM" id="SSF50156">
    <property type="entry name" value="PDZ domain-like"/>
    <property type="match status" value="1"/>
</dbReference>
<dbReference type="CDD" id="cd06782">
    <property type="entry name" value="cpPDZ_CPP-like"/>
    <property type="match status" value="1"/>
</dbReference>
<evidence type="ECO:0000256" key="2">
    <source>
        <dbReference type="ARBA" id="ARBA00022670"/>
    </source>
</evidence>
<dbReference type="InterPro" id="IPR005151">
    <property type="entry name" value="Tail-specific_protease"/>
</dbReference>